<evidence type="ECO:0000256" key="7">
    <source>
        <dbReference type="PIRNR" id="PIRNR016305"/>
    </source>
</evidence>
<dbReference type="EMBL" id="CAJPEX010000145">
    <property type="protein sequence ID" value="CAG0913732.1"/>
    <property type="molecule type" value="Genomic_DNA"/>
</dbReference>
<evidence type="ECO:0000256" key="4">
    <source>
        <dbReference type="ARBA" id="ARBA00022603"/>
    </source>
</evidence>
<name>A0A7R9GAI2_9CRUS</name>
<protein>
    <recommendedName>
        <fullName evidence="7">Leucine carboxyl methyltransferase 1</fullName>
        <ecNumber evidence="7">2.1.1.233</ecNumber>
    </recommendedName>
</protein>
<proteinExistence type="inferred from homology"/>
<dbReference type="EMBL" id="OA882182">
    <property type="protein sequence ID" value="CAD7273580.1"/>
    <property type="molecule type" value="Genomic_DNA"/>
</dbReference>
<reference evidence="9" key="1">
    <citation type="submission" date="2020-11" db="EMBL/GenBank/DDBJ databases">
        <authorList>
            <person name="Tran Van P."/>
        </authorList>
    </citation>
    <scope>NUCLEOTIDE SEQUENCE</scope>
</reference>
<comment type="catalytic activity">
    <reaction evidence="1 7">
        <text>[phosphatase 2A protein]-C-terminal L-leucine + S-adenosyl-L-methionine = [phosphatase 2A protein]-C-terminal L-leucine methyl ester + S-adenosyl-L-homocysteine</text>
        <dbReference type="Rhea" id="RHEA:48544"/>
        <dbReference type="Rhea" id="RHEA-COMP:12134"/>
        <dbReference type="Rhea" id="RHEA-COMP:12135"/>
        <dbReference type="ChEBI" id="CHEBI:57856"/>
        <dbReference type="ChEBI" id="CHEBI:59789"/>
        <dbReference type="ChEBI" id="CHEBI:90516"/>
        <dbReference type="ChEBI" id="CHEBI:90517"/>
        <dbReference type="EC" id="2.1.1.233"/>
    </reaction>
</comment>
<dbReference type="InterPro" id="IPR016651">
    <property type="entry name" value="LCMT1"/>
</dbReference>
<feature type="binding site" evidence="8">
    <location>
        <position position="52"/>
    </location>
    <ligand>
        <name>S-adenosyl-L-methionine</name>
        <dbReference type="ChEBI" id="CHEBI:59789"/>
    </ligand>
</feature>
<dbReference type="GO" id="GO:0018423">
    <property type="term" value="F:protein C-terminal leucine carboxyl O-methyltransferase activity"/>
    <property type="evidence" value="ECO:0007669"/>
    <property type="project" value="UniProtKB-EC"/>
</dbReference>
<dbReference type="InterPro" id="IPR029063">
    <property type="entry name" value="SAM-dependent_MTases_sf"/>
</dbReference>
<dbReference type="EC" id="2.1.1.233" evidence="7"/>
<accession>A0A7R9GAI2</accession>
<comment type="similarity">
    <text evidence="3 7">Belongs to the methyltransferase superfamily. LCMT family.</text>
</comment>
<dbReference type="GO" id="GO:0009966">
    <property type="term" value="P:regulation of signal transduction"/>
    <property type="evidence" value="ECO:0007669"/>
    <property type="project" value="UniProtKB-ARBA"/>
</dbReference>
<evidence type="ECO:0000313" key="9">
    <source>
        <dbReference type="EMBL" id="CAD7273580.1"/>
    </source>
</evidence>
<dbReference type="SUPFAM" id="SSF53335">
    <property type="entry name" value="S-adenosyl-L-methionine-dependent methyltransferases"/>
    <property type="match status" value="1"/>
</dbReference>
<dbReference type="PANTHER" id="PTHR13600:SF33">
    <property type="entry name" value="LEUCINE CARBOXYL METHYLTRANSFERASE 1"/>
    <property type="match status" value="1"/>
</dbReference>
<keyword evidence="5 7" id="KW-0808">Transferase</keyword>
<evidence type="ECO:0000256" key="8">
    <source>
        <dbReference type="PIRSR" id="PIRSR016305-1"/>
    </source>
</evidence>
<dbReference type="FunFam" id="3.40.50.150:FF:000092">
    <property type="entry name" value="Leucine carboxyl methyltransferase 1"/>
    <property type="match status" value="1"/>
</dbReference>
<dbReference type="PIRSF" id="PIRSF016305">
    <property type="entry name" value="LCM_mtfrase"/>
    <property type="match status" value="1"/>
</dbReference>
<dbReference type="Pfam" id="PF04072">
    <property type="entry name" value="LCM"/>
    <property type="match status" value="1"/>
</dbReference>
<feature type="binding site" evidence="8">
    <location>
        <position position="76"/>
    </location>
    <ligand>
        <name>S-adenosyl-L-methionine</name>
        <dbReference type="ChEBI" id="CHEBI:59789"/>
    </ligand>
</feature>
<dbReference type="GO" id="GO:0032259">
    <property type="term" value="P:methylation"/>
    <property type="evidence" value="ECO:0007669"/>
    <property type="project" value="UniProtKB-KW"/>
</dbReference>
<evidence type="ECO:0000256" key="2">
    <source>
        <dbReference type="ARBA" id="ARBA00003455"/>
    </source>
</evidence>
<dbReference type="GO" id="GO:0005829">
    <property type="term" value="C:cytosol"/>
    <property type="evidence" value="ECO:0007669"/>
    <property type="project" value="TreeGrafter"/>
</dbReference>
<evidence type="ECO:0000256" key="1">
    <source>
        <dbReference type="ARBA" id="ARBA00000724"/>
    </source>
</evidence>
<dbReference type="InterPro" id="IPR007213">
    <property type="entry name" value="Ppm1/Ppm2/Tcmp"/>
</dbReference>
<feature type="binding site" evidence="8">
    <location>
        <position position="176"/>
    </location>
    <ligand>
        <name>S-adenosyl-L-methionine</name>
        <dbReference type="ChEBI" id="CHEBI:59789"/>
    </ligand>
</feature>
<dbReference type="Proteomes" id="UP000678499">
    <property type="component" value="Unassembled WGS sequence"/>
</dbReference>
<dbReference type="PANTHER" id="PTHR13600">
    <property type="entry name" value="LEUCINE CARBOXYL METHYLTRANSFERASE"/>
    <property type="match status" value="1"/>
</dbReference>
<evidence type="ECO:0000256" key="6">
    <source>
        <dbReference type="ARBA" id="ARBA00022691"/>
    </source>
</evidence>
<organism evidence="9">
    <name type="scientific">Notodromas monacha</name>
    <dbReference type="NCBI Taxonomy" id="399045"/>
    <lineage>
        <taxon>Eukaryota</taxon>
        <taxon>Metazoa</taxon>
        <taxon>Ecdysozoa</taxon>
        <taxon>Arthropoda</taxon>
        <taxon>Crustacea</taxon>
        <taxon>Oligostraca</taxon>
        <taxon>Ostracoda</taxon>
        <taxon>Podocopa</taxon>
        <taxon>Podocopida</taxon>
        <taxon>Cypridocopina</taxon>
        <taxon>Cypridoidea</taxon>
        <taxon>Cyprididae</taxon>
        <taxon>Notodromas</taxon>
    </lineage>
</organism>
<comment type="function">
    <text evidence="2 7">Methylates the carboxyl group of the C-terminal leucine residue of protein phosphatase 2A catalytic subunits to form alpha-leucine ester residues.</text>
</comment>
<evidence type="ECO:0000313" key="10">
    <source>
        <dbReference type="Proteomes" id="UP000678499"/>
    </source>
</evidence>
<evidence type="ECO:0000256" key="5">
    <source>
        <dbReference type="ARBA" id="ARBA00022679"/>
    </source>
</evidence>
<dbReference type="AlphaFoldDB" id="A0A7R9GAI2"/>
<feature type="binding site" evidence="8">
    <location>
        <begin position="149"/>
        <end position="150"/>
    </location>
    <ligand>
        <name>S-adenosyl-L-methionine</name>
        <dbReference type="ChEBI" id="CHEBI:59789"/>
    </ligand>
</feature>
<evidence type="ECO:0000256" key="3">
    <source>
        <dbReference type="ARBA" id="ARBA00010703"/>
    </source>
</evidence>
<keyword evidence="6 7" id="KW-0949">S-adenosyl-L-methionine</keyword>
<sequence length="313" mass="35226">MSSDAVIATNDDATICKRSAVDMGYWKDEALASLVLSKTRKTPEINRGYFSRVASIYRLVEKFLRMSGKCQIVNLGAGFDTLFWRLKADGHHLDCYVEIDVSPVTSKKIAKIRNSKALLTGIVSGESGDDIEFNVSDLHSQHFHIVSADLSNTLQVEAKLKKCGVNYGLPTLFLSECVLVYLDTPSSDSLLKWITSSFESCFFVNYEQVNLDDKFGAVMVRNLHSCGCVLAGIDSCKDKPSQTLRFLNSGCTGAHIWTLNEVYDGLPREDIERIERLEFLDEKELLVQLLEHYCLCTAWKDPKKFGFDEIDFK</sequence>
<keyword evidence="10" id="KW-1185">Reference proteome</keyword>
<dbReference type="Gene3D" id="3.40.50.150">
    <property type="entry name" value="Vaccinia Virus protein VP39"/>
    <property type="match status" value="1"/>
</dbReference>
<keyword evidence="4 7" id="KW-0489">Methyltransferase</keyword>
<dbReference type="OrthoDB" id="203237at2759"/>
<gene>
    <name evidence="9" type="ORF">NMOB1V02_LOCUS1460</name>
</gene>